<proteinExistence type="predicted"/>
<dbReference type="Gene3D" id="3.90.25.10">
    <property type="entry name" value="UDP-galactose 4-epimerase, domain 1"/>
    <property type="match status" value="1"/>
</dbReference>
<dbReference type="STRING" id="1802661.A2649_01090"/>
<sequence length="330" mass="36927">MPENSNFFRGKSVLVAGGTGLIGIPLVKILLEQGASVRIVSLDSPSRAHPQAEFMPLDLTILDNCSRACLGMDYVFNLLCIKGSPKTMVTKPASVFYPMLTFNTQLMEAAWRCKVNGFLFTSSIGVYEPAEVLRENDVWQTFPSPNDRFAGWVKRMGELQAEAYRIEHGWNNINIVRPSNVYGPYDNFDSNSAMVVPSLIKRMTRGENPFVVWGNGTAKRDFIHAEDVARGMILVTEKNPGVPVNLGSGIGTSIKKLVEIIRSNSPIKPNIVWDDSMPSGDKKRILDISRATNLGFRPQINLEDGIRDTYKWYSVNRDRVGNRYDVFNKS</sequence>
<comment type="caution">
    <text evidence="2">The sequence shown here is derived from an EMBL/GenBank/DDBJ whole genome shotgun (WGS) entry which is preliminary data.</text>
</comment>
<dbReference type="Gene3D" id="3.40.50.720">
    <property type="entry name" value="NAD(P)-binding Rossmann-like Domain"/>
    <property type="match status" value="1"/>
</dbReference>
<dbReference type="Proteomes" id="UP000176893">
    <property type="component" value="Unassembled WGS sequence"/>
</dbReference>
<evidence type="ECO:0000313" key="2">
    <source>
        <dbReference type="EMBL" id="OGM98944.1"/>
    </source>
</evidence>
<dbReference type="GO" id="GO:0050577">
    <property type="term" value="F:GDP-L-fucose synthase activity"/>
    <property type="evidence" value="ECO:0007669"/>
    <property type="project" value="TreeGrafter"/>
</dbReference>
<organism evidence="2 3">
    <name type="scientific">Candidatus Yanofskybacteria bacterium RIFCSPHIGHO2_01_FULL_41_26</name>
    <dbReference type="NCBI Taxonomy" id="1802661"/>
    <lineage>
        <taxon>Bacteria</taxon>
        <taxon>Candidatus Yanofskyibacteriota</taxon>
    </lineage>
</organism>
<reference evidence="2 3" key="1">
    <citation type="journal article" date="2016" name="Nat. Commun.">
        <title>Thousands of microbial genomes shed light on interconnected biogeochemical processes in an aquifer system.</title>
        <authorList>
            <person name="Anantharaman K."/>
            <person name="Brown C.T."/>
            <person name="Hug L.A."/>
            <person name="Sharon I."/>
            <person name="Castelle C.J."/>
            <person name="Probst A.J."/>
            <person name="Thomas B.C."/>
            <person name="Singh A."/>
            <person name="Wilkins M.J."/>
            <person name="Karaoz U."/>
            <person name="Brodie E.L."/>
            <person name="Williams K.H."/>
            <person name="Hubbard S.S."/>
            <person name="Banfield J.F."/>
        </authorList>
    </citation>
    <scope>NUCLEOTIDE SEQUENCE [LARGE SCALE GENOMIC DNA]</scope>
</reference>
<dbReference type="EMBL" id="MGJB01000006">
    <property type="protein sequence ID" value="OGM98944.1"/>
    <property type="molecule type" value="Genomic_DNA"/>
</dbReference>
<evidence type="ECO:0000259" key="1">
    <source>
        <dbReference type="Pfam" id="PF01370"/>
    </source>
</evidence>
<evidence type="ECO:0000313" key="3">
    <source>
        <dbReference type="Proteomes" id="UP000176893"/>
    </source>
</evidence>
<protein>
    <recommendedName>
        <fullName evidence="1">NAD-dependent epimerase/dehydratase domain-containing protein</fullName>
    </recommendedName>
</protein>
<dbReference type="Pfam" id="PF01370">
    <property type="entry name" value="Epimerase"/>
    <property type="match status" value="1"/>
</dbReference>
<dbReference type="SUPFAM" id="SSF51735">
    <property type="entry name" value="NAD(P)-binding Rossmann-fold domains"/>
    <property type="match status" value="1"/>
</dbReference>
<dbReference type="InterPro" id="IPR001509">
    <property type="entry name" value="Epimerase_deHydtase"/>
</dbReference>
<gene>
    <name evidence="2" type="ORF">A2649_01090</name>
</gene>
<dbReference type="AlphaFoldDB" id="A0A1F8EDJ1"/>
<dbReference type="InterPro" id="IPR036291">
    <property type="entry name" value="NAD(P)-bd_dom_sf"/>
</dbReference>
<dbReference type="PANTHER" id="PTHR43238:SF1">
    <property type="entry name" value="GDP-L-FUCOSE SYNTHASE"/>
    <property type="match status" value="1"/>
</dbReference>
<dbReference type="PANTHER" id="PTHR43238">
    <property type="entry name" value="GDP-L-FUCOSE SYNTHASE"/>
    <property type="match status" value="1"/>
</dbReference>
<name>A0A1F8EDJ1_9BACT</name>
<feature type="domain" description="NAD-dependent epimerase/dehydratase" evidence="1">
    <location>
        <begin position="13"/>
        <end position="247"/>
    </location>
</feature>
<accession>A0A1F8EDJ1</accession>